<feature type="chain" id="PRO_5015735911" description="Epidermal growth factor receptor-like transmembrane-juxtamembrane segment domain-containing protein" evidence="6">
    <location>
        <begin position="17"/>
        <end position="285"/>
    </location>
</feature>
<keyword evidence="2" id="KW-0547">Nucleotide-binding</keyword>
<feature type="compositionally biased region" description="Polar residues" evidence="4">
    <location>
        <begin position="242"/>
        <end position="261"/>
    </location>
</feature>
<keyword evidence="6" id="KW-0732">Signal</keyword>
<sequence length="285" mass="29079">MWSKLLSAALLYGVLSTTIVVAQQGQGVDPTITSLSTAVTGGPGSGGMGGITTSDLLGKDAVRSSAASSFTVDGSGGIATDASTSETDGPRSSGEGGNNTGTPSVASSPKASGKSNNTGAIAGGVVGGILFLVLVGALIFFLRKRKKARDPFGSMEKSANNESPSPLPPAPIVAASAAPHPHHSPTTPNEAHALMSHYGDAQPQHMPQEVQPVIMPAKPYDVNPSSREIRDGDEDDDGVSINSPSPVTTPSPERQQEQQRSVPRLPIYQGGRKEDDGGNTPPPAL</sequence>
<keyword evidence="5" id="KW-0812">Transmembrane</keyword>
<feature type="region of interest" description="Disordered" evidence="4">
    <location>
        <begin position="215"/>
        <end position="285"/>
    </location>
</feature>
<comment type="caution">
    <text evidence="8">The sequence shown here is derived from an EMBL/GenBank/DDBJ whole genome shotgun (WGS) entry which is preliminary data.</text>
</comment>
<evidence type="ECO:0000259" key="7">
    <source>
        <dbReference type="Pfam" id="PF21314"/>
    </source>
</evidence>
<dbReference type="EMBL" id="NESQ01000016">
    <property type="protein sequence ID" value="PUU83219.1"/>
    <property type="molecule type" value="Genomic_DNA"/>
</dbReference>
<evidence type="ECO:0000256" key="5">
    <source>
        <dbReference type="SAM" id="Phobius"/>
    </source>
</evidence>
<dbReference type="STRING" id="42251.A0A2T7A654"/>
<evidence type="ECO:0000256" key="4">
    <source>
        <dbReference type="SAM" id="MobiDB-lite"/>
    </source>
</evidence>
<evidence type="ECO:0000256" key="2">
    <source>
        <dbReference type="ARBA" id="ARBA00022741"/>
    </source>
</evidence>
<evidence type="ECO:0000313" key="9">
    <source>
        <dbReference type="Proteomes" id="UP000244722"/>
    </source>
</evidence>
<dbReference type="AlphaFoldDB" id="A0A2T7A654"/>
<gene>
    <name evidence="8" type="ORF">B9Z19DRAFT_189368</name>
</gene>
<feature type="transmembrane region" description="Helical" evidence="5">
    <location>
        <begin position="120"/>
        <end position="142"/>
    </location>
</feature>
<feature type="compositionally biased region" description="Polar residues" evidence="4">
    <location>
        <begin position="100"/>
        <end position="114"/>
    </location>
</feature>
<keyword evidence="5" id="KW-0472">Membrane</keyword>
<feature type="region of interest" description="Disordered" evidence="4">
    <location>
        <begin position="69"/>
        <end position="114"/>
    </location>
</feature>
<accession>A0A2T7A654</accession>
<keyword evidence="1" id="KW-0597">Phosphoprotein</keyword>
<feature type="signal peptide" evidence="6">
    <location>
        <begin position="1"/>
        <end position="16"/>
    </location>
</feature>
<keyword evidence="9" id="KW-1185">Reference proteome</keyword>
<dbReference type="OrthoDB" id="10496382at2759"/>
<feature type="region of interest" description="Disordered" evidence="4">
    <location>
        <begin position="149"/>
        <end position="191"/>
    </location>
</feature>
<dbReference type="InterPro" id="IPR049328">
    <property type="entry name" value="TM_ErbB1"/>
</dbReference>
<evidence type="ECO:0000256" key="1">
    <source>
        <dbReference type="ARBA" id="ARBA00022553"/>
    </source>
</evidence>
<feature type="domain" description="Epidermal growth factor receptor-like transmembrane-juxtamembrane segment" evidence="7">
    <location>
        <begin position="121"/>
        <end position="147"/>
    </location>
</feature>
<reference evidence="8 9" key="1">
    <citation type="submission" date="2017-04" db="EMBL/GenBank/DDBJ databases">
        <title>Draft genome sequence of Tuber borchii Vittad., a whitish edible truffle.</title>
        <authorList>
            <consortium name="DOE Joint Genome Institute"/>
            <person name="Murat C."/>
            <person name="Kuo A."/>
            <person name="Barry K.W."/>
            <person name="Clum A."/>
            <person name="Dockter R.B."/>
            <person name="Fauchery L."/>
            <person name="Iotti M."/>
            <person name="Kohler A."/>
            <person name="Labutti K."/>
            <person name="Lindquist E.A."/>
            <person name="Lipzen A."/>
            <person name="Ohm R.A."/>
            <person name="Wang M."/>
            <person name="Grigoriev I.V."/>
            <person name="Zambonelli A."/>
            <person name="Martin F.M."/>
        </authorList>
    </citation>
    <scope>NUCLEOTIDE SEQUENCE [LARGE SCALE GENOMIC DNA]</scope>
    <source>
        <strain evidence="8 9">Tbo3840</strain>
    </source>
</reference>
<keyword evidence="3" id="KW-0067">ATP-binding</keyword>
<organism evidence="8 9">
    <name type="scientific">Tuber borchii</name>
    <name type="common">White truffle</name>
    <dbReference type="NCBI Taxonomy" id="42251"/>
    <lineage>
        <taxon>Eukaryota</taxon>
        <taxon>Fungi</taxon>
        <taxon>Dikarya</taxon>
        <taxon>Ascomycota</taxon>
        <taxon>Pezizomycotina</taxon>
        <taxon>Pezizomycetes</taxon>
        <taxon>Pezizales</taxon>
        <taxon>Tuberaceae</taxon>
        <taxon>Tuber</taxon>
    </lineage>
</organism>
<name>A0A2T7A654_TUBBO</name>
<evidence type="ECO:0000313" key="8">
    <source>
        <dbReference type="EMBL" id="PUU83219.1"/>
    </source>
</evidence>
<protein>
    <recommendedName>
        <fullName evidence="7">Epidermal growth factor receptor-like transmembrane-juxtamembrane segment domain-containing protein</fullName>
    </recommendedName>
</protein>
<dbReference type="Gene3D" id="1.20.5.510">
    <property type="entry name" value="Single helix bin"/>
    <property type="match status" value="1"/>
</dbReference>
<evidence type="ECO:0000256" key="6">
    <source>
        <dbReference type="SAM" id="SignalP"/>
    </source>
</evidence>
<dbReference type="Pfam" id="PF21314">
    <property type="entry name" value="TM_ErbB1"/>
    <property type="match status" value="1"/>
</dbReference>
<dbReference type="Proteomes" id="UP000244722">
    <property type="component" value="Unassembled WGS sequence"/>
</dbReference>
<proteinExistence type="predicted"/>
<evidence type="ECO:0000256" key="3">
    <source>
        <dbReference type="ARBA" id="ARBA00022840"/>
    </source>
</evidence>
<keyword evidence="5" id="KW-1133">Transmembrane helix</keyword>